<proteinExistence type="predicted"/>
<dbReference type="InterPro" id="IPR010982">
    <property type="entry name" value="Lambda_DNA-bd_dom_sf"/>
</dbReference>
<dbReference type="EMBL" id="CP043617">
    <property type="protein sequence ID" value="QFR49160.1"/>
    <property type="molecule type" value="Genomic_DNA"/>
</dbReference>
<dbReference type="RefSeq" id="WP_152307103.1">
    <property type="nucleotide sequence ID" value="NZ_CP043617.1"/>
</dbReference>
<keyword evidence="3" id="KW-1185">Reference proteome</keyword>
<organism evidence="2 3">
    <name type="scientific">Sulfurimonas lithotrophica</name>
    <dbReference type="NCBI Taxonomy" id="2590022"/>
    <lineage>
        <taxon>Bacteria</taxon>
        <taxon>Pseudomonadati</taxon>
        <taxon>Campylobacterota</taxon>
        <taxon>Epsilonproteobacteria</taxon>
        <taxon>Campylobacterales</taxon>
        <taxon>Sulfurimonadaceae</taxon>
        <taxon>Sulfurimonas</taxon>
    </lineage>
</organism>
<dbReference type="Proteomes" id="UP000326944">
    <property type="component" value="Chromosome"/>
</dbReference>
<feature type="domain" description="HTH cro/C1-type" evidence="1">
    <location>
        <begin position="26"/>
        <end position="83"/>
    </location>
</feature>
<evidence type="ECO:0000259" key="1">
    <source>
        <dbReference type="PROSITE" id="PS50943"/>
    </source>
</evidence>
<dbReference type="GO" id="GO:0003677">
    <property type="term" value="F:DNA binding"/>
    <property type="evidence" value="ECO:0007669"/>
    <property type="project" value="InterPro"/>
</dbReference>
<dbReference type="OrthoDB" id="5360811at2"/>
<reference evidence="2 3" key="1">
    <citation type="submission" date="2019-09" db="EMBL/GenBank/DDBJ databases">
        <title>Sulfurimonas gotlandica sp. nov., a chemoautotrophic and psychrotolerant epsilonproteobacterium isolated from a pelagic redoxcline, and an emended description of the genus Sulfurimonas.</title>
        <authorList>
            <person name="Wang S."/>
            <person name="Jiang L."/>
            <person name="Shao S."/>
        </authorList>
    </citation>
    <scope>NUCLEOTIDE SEQUENCE [LARGE SCALE GENOMIC DNA]</scope>
    <source>
        <strain evidence="2 3">GYSZ_1</strain>
    </source>
</reference>
<dbReference type="KEGG" id="sulg:FJR48_05235"/>
<name>A0A5P8P0N1_9BACT</name>
<dbReference type="AlphaFoldDB" id="A0A5P8P0N1"/>
<dbReference type="CDD" id="cd00093">
    <property type="entry name" value="HTH_XRE"/>
    <property type="match status" value="1"/>
</dbReference>
<accession>A0A5P8P0N1</accession>
<evidence type="ECO:0000313" key="2">
    <source>
        <dbReference type="EMBL" id="QFR49160.1"/>
    </source>
</evidence>
<protein>
    <submittedName>
        <fullName evidence="2">Helix-turn-helix transcriptional regulator</fullName>
    </submittedName>
</protein>
<evidence type="ECO:0000313" key="3">
    <source>
        <dbReference type="Proteomes" id="UP000326944"/>
    </source>
</evidence>
<dbReference type="SUPFAM" id="SSF47413">
    <property type="entry name" value="lambda repressor-like DNA-binding domains"/>
    <property type="match status" value="1"/>
</dbReference>
<dbReference type="Gene3D" id="1.10.260.40">
    <property type="entry name" value="lambda repressor-like DNA-binding domains"/>
    <property type="match status" value="1"/>
</dbReference>
<dbReference type="SMART" id="SM00530">
    <property type="entry name" value="HTH_XRE"/>
    <property type="match status" value="1"/>
</dbReference>
<dbReference type="Pfam" id="PF01381">
    <property type="entry name" value="HTH_3"/>
    <property type="match status" value="1"/>
</dbReference>
<sequence>MSIYKNLCVADEEEVREFIQLVASNIKRIRQEKGVTQLELALMIGQKSSAFYANAENSAKNRRFNLEHIYKISKALDVEVSDFFKK</sequence>
<dbReference type="InterPro" id="IPR001387">
    <property type="entry name" value="Cro/C1-type_HTH"/>
</dbReference>
<gene>
    <name evidence="2" type="ORF">FJR48_05235</name>
</gene>
<dbReference type="PROSITE" id="PS50943">
    <property type="entry name" value="HTH_CROC1"/>
    <property type="match status" value="1"/>
</dbReference>